<accession>A0A0F9K8G8</accession>
<dbReference type="AlphaFoldDB" id="A0A0F9K8G8"/>
<comment type="caution">
    <text evidence="1">The sequence shown here is derived from an EMBL/GenBank/DDBJ whole genome shotgun (WGS) entry which is preliminary data.</text>
</comment>
<protein>
    <submittedName>
        <fullName evidence="1">Uncharacterized protein</fullName>
    </submittedName>
</protein>
<dbReference type="EMBL" id="LAZR01008521">
    <property type="protein sequence ID" value="KKM78248.1"/>
    <property type="molecule type" value="Genomic_DNA"/>
</dbReference>
<sequence length="98" mass="10995">MDQIERQELYCHGCDKYVQFNVDLAFEGNHVFNCPTCGHEHCRVVAGGRITDIRWDHRNNVEATNVSNLTITTSSTSTFAVGRDVFLSQAWANTTDGT</sequence>
<organism evidence="1">
    <name type="scientific">marine sediment metagenome</name>
    <dbReference type="NCBI Taxonomy" id="412755"/>
    <lineage>
        <taxon>unclassified sequences</taxon>
        <taxon>metagenomes</taxon>
        <taxon>ecological metagenomes</taxon>
    </lineage>
</organism>
<reference evidence="1" key="1">
    <citation type="journal article" date="2015" name="Nature">
        <title>Complex archaea that bridge the gap between prokaryotes and eukaryotes.</title>
        <authorList>
            <person name="Spang A."/>
            <person name="Saw J.H."/>
            <person name="Jorgensen S.L."/>
            <person name="Zaremba-Niedzwiedzka K."/>
            <person name="Martijn J."/>
            <person name="Lind A.E."/>
            <person name="van Eijk R."/>
            <person name="Schleper C."/>
            <person name="Guy L."/>
            <person name="Ettema T.J."/>
        </authorList>
    </citation>
    <scope>NUCLEOTIDE SEQUENCE</scope>
</reference>
<proteinExistence type="predicted"/>
<gene>
    <name evidence="1" type="ORF">LCGC14_1361900</name>
</gene>
<evidence type="ECO:0000313" key="1">
    <source>
        <dbReference type="EMBL" id="KKM78248.1"/>
    </source>
</evidence>
<name>A0A0F9K8G8_9ZZZZ</name>